<dbReference type="InterPro" id="IPR000477">
    <property type="entry name" value="RT_dom"/>
</dbReference>
<feature type="domain" description="RNase H type-1" evidence="6">
    <location>
        <begin position="882"/>
        <end position="971"/>
    </location>
</feature>
<dbReference type="EMBL" id="PYSW02000045">
    <property type="protein sequence ID" value="KAG2374427.1"/>
    <property type="molecule type" value="Genomic_DNA"/>
</dbReference>
<dbReference type="GO" id="GO:0003677">
    <property type="term" value="F:DNA binding"/>
    <property type="evidence" value="ECO:0007669"/>
    <property type="project" value="UniProtKB-KW"/>
</dbReference>
<feature type="transmembrane region" description="Helical" evidence="4">
    <location>
        <begin position="12"/>
        <end position="29"/>
    </location>
</feature>
<dbReference type="SUPFAM" id="SSF56672">
    <property type="entry name" value="DNA/RNA polymerases"/>
    <property type="match status" value="1"/>
</dbReference>
<keyword evidence="2" id="KW-0233">DNA recombination</keyword>
<evidence type="ECO:0000256" key="1">
    <source>
        <dbReference type="ARBA" id="ARBA00023125"/>
    </source>
</evidence>
<evidence type="ECO:0000259" key="6">
    <source>
        <dbReference type="Pfam" id="PF13456"/>
    </source>
</evidence>
<dbReference type="PANTHER" id="PTHR33050">
    <property type="entry name" value="REVERSE TRANSCRIPTASE DOMAIN-CONTAINING PROTEIN"/>
    <property type="match status" value="1"/>
</dbReference>
<name>A0AA88GF29_NAELO</name>
<comment type="caution">
    <text evidence="7">The sequence shown here is derived from an EMBL/GenBank/DDBJ whole genome shotgun (WGS) entry which is preliminary data.</text>
</comment>
<dbReference type="SUPFAM" id="SSF47823">
    <property type="entry name" value="lambda integrase-like, N-terminal domain"/>
    <property type="match status" value="1"/>
</dbReference>
<dbReference type="InterPro" id="IPR010998">
    <property type="entry name" value="Integrase_recombinase_N"/>
</dbReference>
<dbReference type="RefSeq" id="XP_044543601.1">
    <property type="nucleotide sequence ID" value="XM_044686286.1"/>
</dbReference>
<evidence type="ECO:0000313" key="8">
    <source>
        <dbReference type="Proteomes" id="UP000816034"/>
    </source>
</evidence>
<dbReference type="InterPro" id="IPR043128">
    <property type="entry name" value="Rev_trsase/Diguanyl_cyclase"/>
</dbReference>
<dbReference type="InterPro" id="IPR002156">
    <property type="entry name" value="RNaseH_domain"/>
</dbReference>
<dbReference type="InterPro" id="IPR052055">
    <property type="entry name" value="Hepadnavirus_pol/RT"/>
</dbReference>
<dbReference type="Gene3D" id="1.10.150.130">
    <property type="match status" value="1"/>
</dbReference>
<keyword evidence="4" id="KW-0812">Transmembrane</keyword>
<dbReference type="Proteomes" id="UP000816034">
    <property type="component" value="Unassembled WGS sequence"/>
</dbReference>
<dbReference type="GeneID" id="68103165"/>
<gene>
    <name evidence="7" type="ORF">C9374_010711</name>
</gene>
<evidence type="ECO:0000256" key="2">
    <source>
        <dbReference type="ARBA" id="ARBA00023172"/>
    </source>
</evidence>
<organism evidence="7 8">
    <name type="scientific">Naegleria lovaniensis</name>
    <name type="common">Amoeba</name>
    <dbReference type="NCBI Taxonomy" id="51637"/>
    <lineage>
        <taxon>Eukaryota</taxon>
        <taxon>Discoba</taxon>
        <taxon>Heterolobosea</taxon>
        <taxon>Tetramitia</taxon>
        <taxon>Eutetramitia</taxon>
        <taxon>Vahlkampfiidae</taxon>
        <taxon>Naegleria</taxon>
    </lineage>
</organism>
<dbReference type="InterPro" id="IPR043502">
    <property type="entry name" value="DNA/RNA_pol_sf"/>
</dbReference>
<dbReference type="Gene3D" id="1.10.443.10">
    <property type="entry name" value="Intergrase catalytic core"/>
    <property type="match status" value="1"/>
</dbReference>
<reference evidence="7 8" key="1">
    <citation type="journal article" date="2018" name="BMC Genomics">
        <title>The genome of Naegleria lovaniensis, the basis for a comparative approach to unravel pathogenicity factors of the human pathogenic amoeba N. fowleri.</title>
        <authorList>
            <person name="Liechti N."/>
            <person name="Schurch N."/>
            <person name="Bruggmann R."/>
            <person name="Wittwer M."/>
        </authorList>
    </citation>
    <scope>NUCLEOTIDE SEQUENCE [LARGE SCALE GENOMIC DNA]</scope>
    <source>
        <strain evidence="7 8">ATCC 30569</strain>
    </source>
</reference>
<dbReference type="Gene3D" id="3.10.10.10">
    <property type="entry name" value="HIV Type 1 Reverse Transcriptase, subunit A, domain 1"/>
    <property type="match status" value="1"/>
</dbReference>
<evidence type="ECO:0000256" key="3">
    <source>
        <dbReference type="SAM" id="Coils"/>
    </source>
</evidence>
<dbReference type="Gene3D" id="3.30.420.10">
    <property type="entry name" value="Ribonuclease H-like superfamily/Ribonuclease H"/>
    <property type="match status" value="1"/>
</dbReference>
<dbReference type="InterPro" id="IPR011010">
    <property type="entry name" value="DNA_brk_join_enz"/>
</dbReference>
<dbReference type="InterPro" id="IPR036397">
    <property type="entry name" value="RNaseH_sf"/>
</dbReference>
<keyword evidence="4" id="KW-1133">Transmembrane helix</keyword>
<dbReference type="Pfam" id="PF13456">
    <property type="entry name" value="RVT_3"/>
    <property type="match status" value="1"/>
</dbReference>
<evidence type="ECO:0000259" key="5">
    <source>
        <dbReference type="Pfam" id="PF00078"/>
    </source>
</evidence>
<dbReference type="Pfam" id="PF00078">
    <property type="entry name" value="RVT_1"/>
    <property type="match status" value="1"/>
</dbReference>
<dbReference type="GO" id="GO:0006310">
    <property type="term" value="P:DNA recombination"/>
    <property type="evidence" value="ECO:0007669"/>
    <property type="project" value="UniProtKB-KW"/>
</dbReference>
<dbReference type="CDD" id="cd09275">
    <property type="entry name" value="RNase_HI_RT_DIRS1"/>
    <property type="match status" value="1"/>
</dbReference>
<feature type="domain" description="Reverse transcriptase" evidence="5">
    <location>
        <begin position="571"/>
        <end position="693"/>
    </location>
</feature>
<dbReference type="PANTHER" id="PTHR33050:SF7">
    <property type="entry name" value="RIBONUCLEASE H"/>
    <property type="match status" value="1"/>
</dbReference>
<dbReference type="Gene3D" id="3.30.70.270">
    <property type="match status" value="1"/>
</dbReference>
<dbReference type="SUPFAM" id="SSF56349">
    <property type="entry name" value="DNA breaking-rejoining enzymes"/>
    <property type="match status" value="1"/>
</dbReference>
<keyword evidence="4" id="KW-0472">Membrane</keyword>
<keyword evidence="1" id="KW-0238">DNA-binding</keyword>
<protein>
    <submittedName>
        <fullName evidence="7">Uncharacterized protein</fullName>
    </submittedName>
</protein>
<proteinExistence type="predicted"/>
<sequence>MMTRHRTINAGSSRVIIMFLVIMFIIYNFQFERVLGGEGLKEFCNNLNPSYLNCTMPTNCTLGNVYTTNCTVISTMQTTCVGDTSFQKQYFCKYCWQLVENVHYTCNYFPPKRGCQSGQDTYVTECKAKWNVYCLGNRTFQKIVKCNYTTGKTWASAFVYSLLKVIESLSLKELKSIYSKLKKAFPAGKKNDVVNDLISCYPSDQSNEITSKKELLRRIKDLRVVPERTEEEEVEEEVEEEEVSSEVLSKRIRELEEELDFMRDEVKKAKSSAERDINQIMVDLTQQGAFSQRDVCDDQLPAALANGQRNRVLELLKSGKSIDLNLFQIDCMAESLANERVSTVFDRNSVRKEEVEEFSSLGAIYKILLKKQLKNKDEDEELQRAIDSVENRAFVLLARQKHQQAAEIISSSTLNPLLREKADLFSWALKAVGKSDKDAKVLKQQLKIPTPEKDVSNIVCLYFLSTKSFSFFQDTHMEEIAFRKKAIHSISNKWRQWEMMGAKKEIVGLLKDGVPIMVSKYFIPYYGRVDISLWSKEEREFLTEEICMMLSIGALEFFQGTPKVVAKYRLVPKKGKKKFRLIVDLRPLNKYCLEIPKFKYKTLSKCLDHIRSGGKKFCATFDLLSGYHQVKVREEDRDKIVIEFMGHLLCFTVLTFGWNGSPFFFTQIVDEGVRLLTIEGYTLSNYLDDFMAVLCISYLDSYNKLVRLSLRLDFYGFVREPSKGCFKPSLVFLLLGALVDLNCMTLSIPEEGVEKIVARCKNLLSKMHREEAFSARDLAKLAGSVMSYVHCFQPALIALNPIYSRIFKMVEDGWDTLHRVKDHQLSNALQWILCNIHHWNGRLFLFPSLIHELFSDASLSGFGATMPLLNFTLHGSWSTYGMDHMHINVLEAKAIFIAMEKVAPLIQGKCLRIFSDSQVIVFSLRKGRSKNSLIQRIVEGIWRIVFQYDIQLVAVEWLPSSQNSIADQLSRLKTTEEMDFGDWEVTPEAFERVQHQLQVKVQFDRFASNYNFKHYPEGARALQTLPISNDTRSPSMEGKTLVATTAGRQGSVSTNVWNRFQTLSVREMRTAKEKLLAIRGDPNRLSDDQLTSVGGLIEKAGAGRESTNTTYDSYWNRFVRWCDERNIAIPPTEMDVYNFLVCLFLKCRSGKNCKLAMFAIKKRCNQFKWIDVVGEHISSLVDCMINMAPVSYEIERNEWRIMYIDMWILEGCNFVDRRTYVFYTTLMIIGIRSMLRGSELGSILTSNVVEINKNNINGIRIVVEKVKNDFKRSKKGRVIEIEATNSRRCPVVWLRLWKVCNPQKYLFGDDLPLSTAKISDILRFVATSLKISGSFSSHSLRIGGASEAAFAGFSHTAIQALGDWSSNAIDAYFRAGFASDKNVSRQMGF</sequence>
<dbReference type="InterPro" id="IPR013762">
    <property type="entry name" value="Integrase-like_cat_sf"/>
</dbReference>
<dbReference type="GO" id="GO:0004523">
    <property type="term" value="F:RNA-DNA hybrid ribonuclease activity"/>
    <property type="evidence" value="ECO:0007669"/>
    <property type="project" value="InterPro"/>
</dbReference>
<keyword evidence="8" id="KW-1185">Reference proteome</keyword>
<feature type="coiled-coil region" evidence="3">
    <location>
        <begin position="231"/>
        <end position="272"/>
    </location>
</feature>
<evidence type="ECO:0000313" key="7">
    <source>
        <dbReference type="EMBL" id="KAG2374427.1"/>
    </source>
</evidence>
<evidence type="ECO:0000256" key="4">
    <source>
        <dbReference type="SAM" id="Phobius"/>
    </source>
</evidence>
<keyword evidence="3" id="KW-0175">Coiled coil</keyword>
<accession>A0AA88GF29</accession>
<dbReference type="GO" id="GO:0015074">
    <property type="term" value="P:DNA integration"/>
    <property type="evidence" value="ECO:0007669"/>
    <property type="project" value="InterPro"/>
</dbReference>